<dbReference type="AlphaFoldDB" id="A0A4C1YDZ5"/>
<dbReference type="Proteomes" id="UP000299102">
    <property type="component" value="Unassembled WGS sequence"/>
</dbReference>
<feature type="region of interest" description="Disordered" evidence="1">
    <location>
        <begin position="1"/>
        <end position="29"/>
    </location>
</feature>
<feature type="compositionally biased region" description="Basic and acidic residues" evidence="1">
    <location>
        <begin position="1"/>
        <end position="21"/>
    </location>
</feature>
<evidence type="ECO:0000313" key="3">
    <source>
        <dbReference type="Proteomes" id="UP000299102"/>
    </source>
</evidence>
<sequence length="155" mass="17291">MSNLSRKDRGSSDSGSESRDDGDTEIDADIAKGYLRTREILDDPESNREKLDSCVHLLGKLITEVRDLKQRRTSNNAGSSGVESATSAEVDTHLKLDTRDEVTACEERLESSAEFKNEFKQKVKQVGGTNGKEFTERALAFIFPNKFAKENTWEG</sequence>
<name>A0A4C1YDZ5_EUMVA</name>
<dbReference type="OrthoDB" id="7486995at2759"/>
<feature type="region of interest" description="Disordered" evidence="1">
    <location>
        <begin position="68"/>
        <end position="95"/>
    </location>
</feature>
<comment type="caution">
    <text evidence="2">The sequence shown here is derived from an EMBL/GenBank/DDBJ whole genome shotgun (WGS) entry which is preliminary data.</text>
</comment>
<organism evidence="2 3">
    <name type="scientific">Eumeta variegata</name>
    <name type="common">Bagworm moth</name>
    <name type="synonym">Eumeta japonica</name>
    <dbReference type="NCBI Taxonomy" id="151549"/>
    <lineage>
        <taxon>Eukaryota</taxon>
        <taxon>Metazoa</taxon>
        <taxon>Ecdysozoa</taxon>
        <taxon>Arthropoda</taxon>
        <taxon>Hexapoda</taxon>
        <taxon>Insecta</taxon>
        <taxon>Pterygota</taxon>
        <taxon>Neoptera</taxon>
        <taxon>Endopterygota</taxon>
        <taxon>Lepidoptera</taxon>
        <taxon>Glossata</taxon>
        <taxon>Ditrysia</taxon>
        <taxon>Tineoidea</taxon>
        <taxon>Psychidae</taxon>
        <taxon>Oiketicinae</taxon>
        <taxon>Eumeta</taxon>
    </lineage>
</organism>
<reference evidence="2 3" key="1">
    <citation type="journal article" date="2019" name="Commun. Biol.">
        <title>The bagworm genome reveals a unique fibroin gene that provides high tensile strength.</title>
        <authorList>
            <person name="Kono N."/>
            <person name="Nakamura H."/>
            <person name="Ohtoshi R."/>
            <person name="Tomita M."/>
            <person name="Numata K."/>
            <person name="Arakawa K."/>
        </authorList>
    </citation>
    <scope>NUCLEOTIDE SEQUENCE [LARGE SCALE GENOMIC DNA]</scope>
</reference>
<gene>
    <name evidence="2" type="ORF">EVAR_83177_1</name>
</gene>
<evidence type="ECO:0000313" key="2">
    <source>
        <dbReference type="EMBL" id="GBP72667.1"/>
    </source>
</evidence>
<evidence type="ECO:0000256" key="1">
    <source>
        <dbReference type="SAM" id="MobiDB-lite"/>
    </source>
</evidence>
<proteinExistence type="predicted"/>
<accession>A0A4C1YDZ5</accession>
<feature type="compositionally biased region" description="Polar residues" evidence="1">
    <location>
        <begin position="73"/>
        <end position="89"/>
    </location>
</feature>
<dbReference type="EMBL" id="BGZK01001152">
    <property type="protein sequence ID" value="GBP72667.1"/>
    <property type="molecule type" value="Genomic_DNA"/>
</dbReference>
<protein>
    <submittedName>
        <fullName evidence="2">Uncharacterized protein</fullName>
    </submittedName>
</protein>
<keyword evidence="3" id="KW-1185">Reference proteome</keyword>